<gene>
    <name evidence="3" type="ordered locus">Sinac_6568</name>
</gene>
<dbReference type="KEGG" id="saci:Sinac_6568"/>
<dbReference type="STRING" id="886293.Sinac_6568"/>
<name>L0DP67_SINAD</name>
<dbReference type="OrthoDB" id="9945461at2"/>
<protein>
    <recommendedName>
        <fullName evidence="5">DUF4381 domain-containing protein</fullName>
    </recommendedName>
</protein>
<dbReference type="RefSeq" id="WP_015249726.1">
    <property type="nucleotide sequence ID" value="NC_019892.1"/>
</dbReference>
<keyword evidence="2" id="KW-0472">Membrane</keyword>
<reference evidence="3 4" key="1">
    <citation type="submission" date="2012-02" db="EMBL/GenBank/DDBJ databases">
        <title>Complete sequence of chromosome of Singulisphaera acidiphila DSM 18658.</title>
        <authorList>
            <consortium name="US DOE Joint Genome Institute (JGI-PGF)"/>
            <person name="Lucas S."/>
            <person name="Copeland A."/>
            <person name="Lapidus A."/>
            <person name="Glavina del Rio T."/>
            <person name="Dalin E."/>
            <person name="Tice H."/>
            <person name="Bruce D."/>
            <person name="Goodwin L."/>
            <person name="Pitluck S."/>
            <person name="Peters L."/>
            <person name="Ovchinnikova G."/>
            <person name="Chertkov O."/>
            <person name="Kyrpides N."/>
            <person name="Mavromatis K."/>
            <person name="Ivanova N."/>
            <person name="Brettin T."/>
            <person name="Detter J.C."/>
            <person name="Han C."/>
            <person name="Larimer F."/>
            <person name="Land M."/>
            <person name="Hauser L."/>
            <person name="Markowitz V."/>
            <person name="Cheng J.-F."/>
            <person name="Hugenholtz P."/>
            <person name="Woyke T."/>
            <person name="Wu D."/>
            <person name="Tindall B."/>
            <person name="Pomrenke H."/>
            <person name="Brambilla E."/>
            <person name="Klenk H.-P."/>
            <person name="Eisen J.A."/>
        </authorList>
    </citation>
    <scope>NUCLEOTIDE SEQUENCE [LARGE SCALE GENOMIC DNA]</scope>
    <source>
        <strain evidence="4">ATCC BAA-1392 / DSM 18658 / VKM B-2454 / MOB10</strain>
    </source>
</reference>
<evidence type="ECO:0000256" key="1">
    <source>
        <dbReference type="SAM" id="MobiDB-lite"/>
    </source>
</evidence>
<proteinExistence type="predicted"/>
<feature type="transmembrane region" description="Helical" evidence="2">
    <location>
        <begin position="26"/>
        <end position="44"/>
    </location>
</feature>
<dbReference type="EMBL" id="CP003364">
    <property type="protein sequence ID" value="AGA30643.1"/>
    <property type="molecule type" value="Genomic_DNA"/>
</dbReference>
<sequence length="167" mass="18267">MNPTAKTIYTPPRPNLGPDPLDESPSWLGIALAFAFVVSAFLVWRRRRRKPIPPTTKARLSVPDENSDSPHERMIAWSLSLRASMAETFGSAWLAKTTEEIANDPVLIDRIGPEPAAQLIAFLAEADRAKFADALDPQPSTMADSELRELTNIIATAALPKTSPHPS</sequence>
<keyword evidence="2" id="KW-1133">Transmembrane helix</keyword>
<organism evidence="3 4">
    <name type="scientific">Singulisphaera acidiphila (strain ATCC BAA-1392 / DSM 18658 / VKM B-2454 / MOB10)</name>
    <dbReference type="NCBI Taxonomy" id="886293"/>
    <lineage>
        <taxon>Bacteria</taxon>
        <taxon>Pseudomonadati</taxon>
        <taxon>Planctomycetota</taxon>
        <taxon>Planctomycetia</taxon>
        <taxon>Isosphaerales</taxon>
        <taxon>Isosphaeraceae</taxon>
        <taxon>Singulisphaera</taxon>
    </lineage>
</organism>
<evidence type="ECO:0000256" key="2">
    <source>
        <dbReference type="SAM" id="Phobius"/>
    </source>
</evidence>
<feature type="region of interest" description="Disordered" evidence="1">
    <location>
        <begin position="1"/>
        <end position="20"/>
    </location>
</feature>
<evidence type="ECO:0008006" key="5">
    <source>
        <dbReference type="Google" id="ProtNLM"/>
    </source>
</evidence>
<dbReference type="AlphaFoldDB" id="L0DP67"/>
<dbReference type="HOGENOM" id="CLU_1593442_0_0_0"/>
<accession>L0DP67</accession>
<keyword evidence="2" id="KW-0812">Transmembrane</keyword>
<evidence type="ECO:0000313" key="3">
    <source>
        <dbReference type="EMBL" id="AGA30643.1"/>
    </source>
</evidence>
<evidence type="ECO:0000313" key="4">
    <source>
        <dbReference type="Proteomes" id="UP000010798"/>
    </source>
</evidence>
<dbReference type="Proteomes" id="UP000010798">
    <property type="component" value="Chromosome"/>
</dbReference>
<keyword evidence="4" id="KW-1185">Reference proteome</keyword>